<sequence>MIGMTLKVEMLDGQIHEAPITYGVACRWEDQHPQLSVGRFLEDMKFKPLAWLAWDAVRTSGVVVELFSKWVEQVGDIQFVPKDKPKQVAQSI</sequence>
<protein>
    <submittedName>
        <fullName evidence="1">Uncharacterized protein</fullName>
    </submittedName>
</protein>
<name>A0A6J7WYY1_9CAUD</name>
<organism evidence="1">
    <name type="scientific">uncultured Caudovirales phage</name>
    <dbReference type="NCBI Taxonomy" id="2100421"/>
    <lineage>
        <taxon>Viruses</taxon>
        <taxon>Duplodnaviria</taxon>
        <taxon>Heunggongvirae</taxon>
        <taxon>Uroviricota</taxon>
        <taxon>Caudoviricetes</taxon>
        <taxon>Peduoviridae</taxon>
        <taxon>Maltschvirus</taxon>
        <taxon>Maltschvirus maltsch</taxon>
    </lineage>
</organism>
<evidence type="ECO:0000313" key="1">
    <source>
        <dbReference type="EMBL" id="CAB5222115.1"/>
    </source>
</evidence>
<reference evidence="1" key="1">
    <citation type="submission" date="2020-05" db="EMBL/GenBank/DDBJ databases">
        <authorList>
            <person name="Chiriac C."/>
            <person name="Salcher M."/>
            <person name="Ghai R."/>
            <person name="Kavagutti S V."/>
        </authorList>
    </citation>
    <scope>NUCLEOTIDE SEQUENCE</scope>
</reference>
<proteinExistence type="predicted"/>
<dbReference type="EMBL" id="LR798298">
    <property type="protein sequence ID" value="CAB5222115.1"/>
    <property type="molecule type" value="Genomic_DNA"/>
</dbReference>
<accession>A0A6J7WYY1</accession>
<gene>
    <name evidence="1" type="ORF">UFOVP363_7</name>
</gene>